<organism evidence="2 3">
    <name type="scientific">Microthyrium microscopicum</name>
    <dbReference type="NCBI Taxonomy" id="703497"/>
    <lineage>
        <taxon>Eukaryota</taxon>
        <taxon>Fungi</taxon>
        <taxon>Dikarya</taxon>
        <taxon>Ascomycota</taxon>
        <taxon>Pezizomycotina</taxon>
        <taxon>Dothideomycetes</taxon>
        <taxon>Dothideomycetes incertae sedis</taxon>
        <taxon>Microthyriales</taxon>
        <taxon>Microthyriaceae</taxon>
        <taxon>Microthyrium</taxon>
    </lineage>
</organism>
<name>A0A6A6U3B3_9PEZI</name>
<proteinExistence type="predicted"/>
<feature type="region of interest" description="Disordered" evidence="1">
    <location>
        <begin position="413"/>
        <end position="434"/>
    </location>
</feature>
<feature type="compositionally biased region" description="Polar residues" evidence="1">
    <location>
        <begin position="381"/>
        <end position="390"/>
    </location>
</feature>
<feature type="compositionally biased region" description="Basic and acidic residues" evidence="1">
    <location>
        <begin position="462"/>
        <end position="471"/>
    </location>
</feature>
<dbReference type="Proteomes" id="UP000799302">
    <property type="component" value="Unassembled WGS sequence"/>
</dbReference>
<dbReference type="AlphaFoldDB" id="A0A6A6U3B3"/>
<feature type="region of interest" description="Disordered" evidence="1">
    <location>
        <begin position="381"/>
        <end position="400"/>
    </location>
</feature>
<evidence type="ECO:0000256" key="1">
    <source>
        <dbReference type="SAM" id="MobiDB-lite"/>
    </source>
</evidence>
<protein>
    <submittedName>
        <fullName evidence="2">Uncharacterized protein</fullName>
    </submittedName>
</protein>
<feature type="region of interest" description="Disordered" evidence="1">
    <location>
        <begin position="451"/>
        <end position="471"/>
    </location>
</feature>
<sequence>MPSLRRFSLARLLGRAKNGTDDNLPPRSLSSMTMRHSSPIEAERRPGSSMSFQSTAHHLSSSFNYKAEARREDHQSLSHFVLWYLFYDLIQRPASATSCYSELSRPQLRGWVRIGHELNNCPSSMMPPIALPGLHCACEDLGIDFEVMKLRLSRFARMEASSELVGLSSLPVRFFESARLKLQSDRNIVECCRPTPGTQWYGYRYQLLTDIDAYLQLVNVHIFSSHQGALESLGHYSPRVSARWSDILHYAIHPPSNFYQESFDIDQEVKAYQSSCLSLERYGYRGAGIFGYDGQRTSSTPGAVSEGCAQTNFHTALMRRLVQLQFGALNQYAGHQEEDLPLPPFSKSPTPQDLISTYQRPVTPLRRKGTARVFPKVQFSDYGQSSNQHQPQPPIYQSPILSETSPLHLSTLSEDTVDHSRSATPPECYRSPVSPEADYSTIVASNMQELHNHSSSQGGHHQVQELHELEA</sequence>
<keyword evidence="3" id="KW-1185">Reference proteome</keyword>
<dbReference type="OrthoDB" id="3792038at2759"/>
<feature type="region of interest" description="Disordered" evidence="1">
    <location>
        <begin position="18"/>
        <end position="53"/>
    </location>
</feature>
<dbReference type="EMBL" id="MU004239">
    <property type="protein sequence ID" value="KAF2666081.1"/>
    <property type="molecule type" value="Genomic_DNA"/>
</dbReference>
<gene>
    <name evidence="2" type="ORF">BT63DRAFT_458446</name>
</gene>
<evidence type="ECO:0000313" key="3">
    <source>
        <dbReference type="Proteomes" id="UP000799302"/>
    </source>
</evidence>
<reference evidence="2" key="1">
    <citation type="journal article" date="2020" name="Stud. Mycol.">
        <title>101 Dothideomycetes genomes: a test case for predicting lifestyles and emergence of pathogens.</title>
        <authorList>
            <person name="Haridas S."/>
            <person name="Albert R."/>
            <person name="Binder M."/>
            <person name="Bloem J."/>
            <person name="Labutti K."/>
            <person name="Salamov A."/>
            <person name="Andreopoulos B."/>
            <person name="Baker S."/>
            <person name="Barry K."/>
            <person name="Bills G."/>
            <person name="Bluhm B."/>
            <person name="Cannon C."/>
            <person name="Castanera R."/>
            <person name="Culley D."/>
            <person name="Daum C."/>
            <person name="Ezra D."/>
            <person name="Gonzalez J."/>
            <person name="Henrissat B."/>
            <person name="Kuo A."/>
            <person name="Liang C."/>
            <person name="Lipzen A."/>
            <person name="Lutzoni F."/>
            <person name="Magnuson J."/>
            <person name="Mondo S."/>
            <person name="Nolan M."/>
            <person name="Ohm R."/>
            <person name="Pangilinan J."/>
            <person name="Park H.-J."/>
            <person name="Ramirez L."/>
            <person name="Alfaro M."/>
            <person name="Sun H."/>
            <person name="Tritt A."/>
            <person name="Yoshinaga Y."/>
            <person name="Zwiers L.-H."/>
            <person name="Turgeon B."/>
            <person name="Goodwin S."/>
            <person name="Spatafora J."/>
            <person name="Crous P."/>
            <person name="Grigoriev I."/>
        </authorList>
    </citation>
    <scope>NUCLEOTIDE SEQUENCE</scope>
    <source>
        <strain evidence="2">CBS 115976</strain>
    </source>
</reference>
<evidence type="ECO:0000313" key="2">
    <source>
        <dbReference type="EMBL" id="KAF2666081.1"/>
    </source>
</evidence>
<accession>A0A6A6U3B3</accession>